<dbReference type="PROSITE" id="PS51489">
    <property type="entry name" value="BUB1_N"/>
    <property type="match status" value="1"/>
</dbReference>
<reference evidence="8" key="1">
    <citation type="submission" date="2022-07" db="EMBL/GenBank/DDBJ databases">
        <title>Fungi with potential for degradation of polypropylene.</title>
        <authorList>
            <person name="Gostincar C."/>
        </authorList>
    </citation>
    <scope>NUCLEOTIDE SEQUENCE</scope>
    <source>
        <strain evidence="8">EXF-13287</strain>
    </source>
</reference>
<dbReference type="GO" id="GO:0000776">
    <property type="term" value="C:kinetochore"/>
    <property type="evidence" value="ECO:0007669"/>
    <property type="project" value="UniProtKB-KW"/>
</dbReference>
<evidence type="ECO:0000259" key="6">
    <source>
        <dbReference type="PROSITE" id="PS50011"/>
    </source>
</evidence>
<dbReference type="InterPro" id="IPR013212">
    <property type="entry name" value="Mad3/Bub1_I"/>
</dbReference>
<accession>A0AA38RZJ1</accession>
<gene>
    <name evidence="8" type="ORF">NKR19_g882</name>
</gene>
<dbReference type="Gene3D" id="1.25.40.430">
    <property type="match status" value="1"/>
</dbReference>
<protein>
    <submittedName>
        <fullName evidence="8">Checkpoint serine/threonine-protein kinase BUB1</fullName>
    </submittedName>
</protein>
<evidence type="ECO:0000256" key="3">
    <source>
        <dbReference type="ARBA" id="ARBA00022838"/>
    </source>
</evidence>
<dbReference type="InterPro" id="IPR000719">
    <property type="entry name" value="Prot_kinase_dom"/>
</dbReference>
<dbReference type="GO" id="GO:0005524">
    <property type="term" value="F:ATP binding"/>
    <property type="evidence" value="ECO:0007669"/>
    <property type="project" value="InterPro"/>
</dbReference>
<dbReference type="SMART" id="SM00777">
    <property type="entry name" value="Mad3_BUB1_I"/>
    <property type="match status" value="1"/>
</dbReference>
<keyword evidence="8" id="KW-0418">Kinase</keyword>
<dbReference type="EMBL" id="JANBVN010000008">
    <property type="protein sequence ID" value="KAJ9164953.1"/>
    <property type="molecule type" value="Genomic_DNA"/>
</dbReference>
<name>A0AA38RZJ1_9PEZI</name>
<comment type="subcellular location">
    <subcellularLocation>
        <location evidence="1">Chromosome</location>
        <location evidence="1">Centromere</location>
        <location evidence="1">Kinetochore</location>
    </subcellularLocation>
</comment>
<feature type="compositionally biased region" description="Acidic residues" evidence="5">
    <location>
        <begin position="586"/>
        <end position="598"/>
    </location>
</feature>
<evidence type="ECO:0000259" key="7">
    <source>
        <dbReference type="PROSITE" id="PS51489"/>
    </source>
</evidence>
<proteinExistence type="predicted"/>
<evidence type="ECO:0000313" key="8">
    <source>
        <dbReference type="EMBL" id="KAJ9164953.1"/>
    </source>
</evidence>
<feature type="region of interest" description="Disordered" evidence="5">
    <location>
        <begin position="870"/>
        <end position="898"/>
    </location>
</feature>
<dbReference type="GO" id="GO:0032991">
    <property type="term" value="C:protein-containing complex"/>
    <property type="evidence" value="ECO:0007669"/>
    <property type="project" value="UniProtKB-ARBA"/>
</dbReference>
<dbReference type="Proteomes" id="UP001174691">
    <property type="component" value="Unassembled WGS sequence"/>
</dbReference>
<dbReference type="Gene3D" id="1.10.510.10">
    <property type="entry name" value="Transferase(Phosphotransferase) domain 1"/>
    <property type="match status" value="1"/>
</dbReference>
<dbReference type="InterPro" id="IPR011009">
    <property type="entry name" value="Kinase-like_dom_sf"/>
</dbReference>
<keyword evidence="8" id="KW-0808">Transferase</keyword>
<evidence type="ECO:0000256" key="5">
    <source>
        <dbReference type="SAM" id="MobiDB-lite"/>
    </source>
</evidence>
<sequence length="1197" mass="132250">MGSDDLISFDIIESQKENIQSLPSGRSARKLAEVFSPSPLSTKPSSTPTPSDTRSINDHIRAEFEAEIAILSESDDPLDVYDRYVRWTLDAFPSAQSTADSQLGPLLERATKAFVGTAQYRNDPRYLKLWLHYVHFFSDSPRETFVYLSRHGVGETLALYYEEFAAWLEGAGRWGQAEEVYKLGIEREARPVSRLVRKFGEFEARWEVHKASGGDDVGAGESALPIARAALAERVDPFADGGMRDPQAPARQGGVGGGAKPGKPKMAIFSDADAAAASQPVVSGATKGWESIGSMKDRKKENVVEAKPWVGETLKAGGKKTTGAAKLAVFRDPSLDKTISSSHIAIRHAQHQVTVNAKGQKERVFVDLREVYPTPEEPGTELSFEEVWARKRGWLDKSWPDDTVEDVSTLPNESADNSVDLLTAAVSEKLVVHQDVVMLDENGAPIFPDKSKSKKKKVIEVNETQIIKAKLDSPSGPKFRKRNASAEPTMTLHTKAAHDDIYDIFNQPLKPAGHEEESDHHDDYDTDDYTSGAESACTTRNISTSEVGDEEETPDDVPDETSDVKSVSEWSEFSTRKHVPDVRGADDEEDVAEEEDVDSTQSSDLLDDPDQPVATPEQTPEDDENEAMTPIMDSFALPQTRTSFVPIPPEDYVAPTRPYRDPIEAANNRLPFMTPITERTETSLDISAEKENDIHAKSPIKFATVVEADSPDLGPLSSPLREVVNEETPKGRIPQPLLPKARPALAEKKPQPLGLSAKGAKKGPIITDLQCNPVDDAIRNEILANIHPPLASYDGFFDHRTEKFGAGSEIRKFTKALKASGRNSVDKTGNVTGAIPPTISFPDSGTKYTVKRELGAGAFAPVYLVESFTPQQQEDDDEDLPPTMGKGTFASTHQQRKRGALEALKMEDPPTPWEFHIMRLAHSRLGPHHRAVASLTVGLELHLYRDEGFLFLPFHPHGTLLDVVNLFRAEPSGVMDELLAAFFAVELLRTVEALHAKQLLHGDLKPDNCLLRIDSDAAGGLDAQYHPGGLGGWDKRGITLIDFGRGIDMRAFRPDVQFIADWKTGPQDCAEMREGRPWTWQVDYHGLAGVVHCLLFGKYIETVRVDSGGLAATGGRKYRIRESLKRYWQTEMWGELFDLCLNPASHLEGEDGGKMPVLKGMRRVRERVEGWLEETCERGVGLKALMGKVEAWALKRR</sequence>
<organism evidence="8 9">
    <name type="scientific">Coniochaeta hoffmannii</name>
    <dbReference type="NCBI Taxonomy" id="91930"/>
    <lineage>
        <taxon>Eukaryota</taxon>
        <taxon>Fungi</taxon>
        <taxon>Dikarya</taxon>
        <taxon>Ascomycota</taxon>
        <taxon>Pezizomycotina</taxon>
        <taxon>Sordariomycetes</taxon>
        <taxon>Sordariomycetidae</taxon>
        <taxon>Coniochaetales</taxon>
        <taxon>Coniochaetaceae</taxon>
        <taxon>Coniochaeta</taxon>
    </lineage>
</organism>
<dbReference type="GO" id="GO:0051754">
    <property type="term" value="P:meiotic sister chromatid cohesion, centromeric"/>
    <property type="evidence" value="ECO:0007669"/>
    <property type="project" value="TreeGrafter"/>
</dbReference>
<evidence type="ECO:0000256" key="1">
    <source>
        <dbReference type="ARBA" id="ARBA00004629"/>
    </source>
</evidence>
<dbReference type="GO" id="GO:0007094">
    <property type="term" value="P:mitotic spindle assembly checkpoint signaling"/>
    <property type="evidence" value="ECO:0007669"/>
    <property type="project" value="InterPro"/>
</dbReference>
<comment type="caution">
    <text evidence="8">The sequence shown here is derived from an EMBL/GenBank/DDBJ whole genome shotgun (WGS) entry which is preliminary data.</text>
</comment>
<evidence type="ECO:0000256" key="2">
    <source>
        <dbReference type="ARBA" id="ARBA00022454"/>
    </source>
</evidence>
<feature type="region of interest" description="Disordered" evidence="5">
    <location>
        <begin position="34"/>
        <end position="55"/>
    </location>
</feature>
<keyword evidence="4" id="KW-0137">Centromere</keyword>
<dbReference type="PANTHER" id="PTHR14030">
    <property type="entry name" value="MITOTIC CHECKPOINT SERINE/THREONINE-PROTEIN KINASE BUB1"/>
    <property type="match status" value="1"/>
</dbReference>
<dbReference type="SUPFAM" id="SSF56112">
    <property type="entry name" value="Protein kinase-like (PK-like)"/>
    <property type="match status" value="1"/>
</dbReference>
<dbReference type="InterPro" id="IPR012572">
    <property type="entry name" value="Mad3/Bub1_II"/>
</dbReference>
<dbReference type="FunFam" id="1.25.40.430:FF:000003">
    <property type="entry name" value="Checkpoint serine/threonine-protein kinase BUB1"/>
    <property type="match status" value="1"/>
</dbReference>
<dbReference type="GO" id="GO:0004672">
    <property type="term" value="F:protein kinase activity"/>
    <property type="evidence" value="ECO:0007669"/>
    <property type="project" value="InterPro"/>
</dbReference>
<feature type="compositionally biased region" description="Basic and acidic residues" evidence="5">
    <location>
        <begin position="574"/>
        <end position="585"/>
    </location>
</feature>
<dbReference type="InterPro" id="IPR015661">
    <property type="entry name" value="Bub1/Mad3"/>
</dbReference>
<dbReference type="PROSITE" id="PS00108">
    <property type="entry name" value="PROTEIN_KINASE_ST"/>
    <property type="match status" value="1"/>
</dbReference>
<dbReference type="GO" id="GO:0005634">
    <property type="term" value="C:nucleus"/>
    <property type="evidence" value="ECO:0007669"/>
    <property type="project" value="TreeGrafter"/>
</dbReference>
<feature type="compositionally biased region" description="Basic and acidic residues" evidence="5">
    <location>
        <begin position="512"/>
        <end position="523"/>
    </location>
</feature>
<dbReference type="Pfam" id="PF08311">
    <property type="entry name" value="Mad3_BUB1_I"/>
    <property type="match status" value="1"/>
</dbReference>
<dbReference type="Pfam" id="PF08171">
    <property type="entry name" value="Mad3_BUB1_II"/>
    <property type="match status" value="1"/>
</dbReference>
<feature type="domain" description="BUB1 N-terminal" evidence="7">
    <location>
        <begin position="64"/>
        <end position="229"/>
    </location>
</feature>
<evidence type="ECO:0000313" key="9">
    <source>
        <dbReference type="Proteomes" id="UP001174691"/>
    </source>
</evidence>
<keyword evidence="9" id="KW-1185">Reference proteome</keyword>
<dbReference type="InterPro" id="IPR008271">
    <property type="entry name" value="Ser/Thr_kinase_AS"/>
</dbReference>
<feature type="compositionally biased region" description="Polar residues" evidence="5">
    <location>
        <begin position="532"/>
        <end position="545"/>
    </location>
</feature>
<dbReference type="PANTHER" id="PTHR14030:SF4">
    <property type="entry name" value="BUB1 KINASE, ISOFORM A-RELATED"/>
    <property type="match status" value="1"/>
</dbReference>
<evidence type="ECO:0000256" key="4">
    <source>
        <dbReference type="ARBA" id="ARBA00023328"/>
    </source>
</evidence>
<dbReference type="CDD" id="cd13981">
    <property type="entry name" value="STKc_Bub1_BubR1"/>
    <property type="match status" value="1"/>
</dbReference>
<dbReference type="AlphaFoldDB" id="A0AA38RZJ1"/>
<keyword evidence="2" id="KW-0158">Chromosome</keyword>
<keyword evidence="3" id="KW-0995">Kinetochore</keyword>
<feature type="compositionally biased region" description="Low complexity" evidence="5">
    <location>
        <begin position="36"/>
        <end position="54"/>
    </location>
</feature>
<feature type="region of interest" description="Disordered" evidence="5">
    <location>
        <begin position="510"/>
        <end position="627"/>
    </location>
</feature>
<feature type="compositionally biased region" description="Acidic residues" evidence="5">
    <location>
        <begin position="547"/>
        <end position="561"/>
    </location>
</feature>
<dbReference type="SMART" id="SM00220">
    <property type="entry name" value="S_TKc"/>
    <property type="match status" value="1"/>
</dbReference>
<feature type="region of interest" description="Disordered" evidence="5">
    <location>
        <begin position="240"/>
        <end position="266"/>
    </location>
</feature>
<feature type="domain" description="Protein kinase" evidence="6">
    <location>
        <begin position="848"/>
        <end position="1197"/>
    </location>
</feature>
<dbReference type="PROSITE" id="PS50011">
    <property type="entry name" value="PROTEIN_KINASE_DOM"/>
    <property type="match status" value="1"/>
</dbReference>